<organism evidence="2 3">
    <name type="scientific">Roseiconus lacunae</name>
    <dbReference type="NCBI Taxonomy" id="2605694"/>
    <lineage>
        <taxon>Bacteria</taxon>
        <taxon>Pseudomonadati</taxon>
        <taxon>Planctomycetota</taxon>
        <taxon>Planctomycetia</taxon>
        <taxon>Pirellulales</taxon>
        <taxon>Pirellulaceae</taxon>
        <taxon>Roseiconus</taxon>
    </lineage>
</organism>
<keyword evidence="3" id="KW-1185">Reference proteome</keyword>
<accession>A0ABT7PFB8</accession>
<comment type="caution">
    <text evidence="2">The sequence shown here is derived from an EMBL/GenBank/DDBJ whole genome shotgun (WGS) entry which is preliminary data.</text>
</comment>
<protein>
    <recommendedName>
        <fullName evidence="4">Single-stranded DNA-binding protein</fullName>
    </recommendedName>
</protein>
<evidence type="ECO:0000313" key="2">
    <source>
        <dbReference type="EMBL" id="MDM4014936.1"/>
    </source>
</evidence>
<gene>
    <name evidence="2" type="ORF">QTN89_05815</name>
</gene>
<sequence length="134" mass="15050">MITIQDVQALKTMDVESIDLANEYWSPSEVGESRRMYFMGTFKRQCPDYNDKTKTVDLECAVFVEPDESGNGNHKTVENASKRLVAVFVNSEVPQGTPVQVTYQGRKPNKRNNNQSDRWTVQTLAAKGESDAGN</sequence>
<evidence type="ECO:0000256" key="1">
    <source>
        <dbReference type="SAM" id="MobiDB-lite"/>
    </source>
</evidence>
<dbReference type="RefSeq" id="WP_230775117.1">
    <property type="nucleotide sequence ID" value="NZ_JAJMQV010000063.1"/>
</dbReference>
<dbReference type="EMBL" id="JASZZN010000003">
    <property type="protein sequence ID" value="MDM4014936.1"/>
    <property type="molecule type" value="Genomic_DNA"/>
</dbReference>
<feature type="region of interest" description="Disordered" evidence="1">
    <location>
        <begin position="98"/>
        <end position="134"/>
    </location>
</feature>
<evidence type="ECO:0000313" key="3">
    <source>
        <dbReference type="Proteomes" id="UP001239462"/>
    </source>
</evidence>
<dbReference type="Proteomes" id="UP001239462">
    <property type="component" value="Unassembled WGS sequence"/>
</dbReference>
<reference evidence="2 3" key="1">
    <citation type="submission" date="2023-06" db="EMBL/GenBank/DDBJ databases">
        <title>Roseiconus lacunae JC819 isolated from Gulf of Mannar region, Tamil Nadu.</title>
        <authorList>
            <person name="Pk S."/>
            <person name="Ch S."/>
            <person name="Ch V.R."/>
        </authorList>
    </citation>
    <scope>NUCLEOTIDE SEQUENCE [LARGE SCALE GENOMIC DNA]</scope>
    <source>
        <strain evidence="2 3">JC819</strain>
    </source>
</reference>
<proteinExistence type="predicted"/>
<name>A0ABT7PFB8_9BACT</name>
<evidence type="ECO:0008006" key="4">
    <source>
        <dbReference type="Google" id="ProtNLM"/>
    </source>
</evidence>
<feature type="compositionally biased region" description="Polar residues" evidence="1">
    <location>
        <begin position="111"/>
        <end position="123"/>
    </location>
</feature>